<accession>A0A384ZS02</accession>
<reference evidence="1 2" key="1">
    <citation type="submission" date="2018-05" db="EMBL/GenBank/DDBJ databases">
        <title>The genome of Vibrio coralliilyticus phage YC.</title>
        <authorList>
            <person name="Benler S."/>
        </authorList>
    </citation>
    <scope>NUCLEOTIDE SEQUENCE [LARGE SCALE GENOMIC DNA]</scope>
</reference>
<protein>
    <submittedName>
        <fullName evidence="1">Uncharacterized protein</fullName>
    </submittedName>
</protein>
<proteinExistence type="predicted"/>
<sequence>MKRLIVAALAMAASFQALAVWNIQAPEDNMCFRDLTMKEAPDGNYYYQLHTPVELTIPAGGFDANTLSSEVVTAGHCSDFTKSTIGGLVWRFVDGQEQYHDGRYYGSKSVVGIGPCNASCTVYPTGVLLKVYNPRNSNIEYENVPTGTNVRVMLMSYSPRS</sequence>
<dbReference type="Proteomes" id="UP000260311">
    <property type="component" value="Segment"/>
</dbReference>
<evidence type="ECO:0000313" key="1">
    <source>
        <dbReference type="EMBL" id="AXC34413.1"/>
    </source>
</evidence>
<dbReference type="GeneID" id="55608491"/>
<organism evidence="1 2">
    <name type="scientific">Vibrio phage YC</name>
    <dbReference type="NCBI Taxonomy" id="2267403"/>
    <lineage>
        <taxon>Viruses</taxon>
        <taxon>Duplodnaviria</taxon>
        <taxon>Heunggongvirae</taxon>
        <taxon>Uroviricota</taxon>
        <taxon>Caudoviricetes</taxon>
        <taxon>Pantevenvirales</taxon>
        <taxon>Ackermannviridae</taxon>
        <taxon>Campanilevirus</taxon>
        <taxon>Campanilevirus YC</taxon>
    </lineage>
</organism>
<evidence type="ECO:0000313" key="2">
    <source>
        <dbReference type="Proteomes" id="UP000260311"/>
    </source>
</evidence>
<name>A0A384ZS02_9CAUD</name>
<keyword evidence="2" id="KW-1185">Reference proteome</keyword>
<dbReference type="KEGG" id="vg:55608491"/>
<dbReference type="RefSeq" id="YP_009838259.1">
    <property type="nucleotide sequence ID" value="NC_048709.1"/>
</dbReference>
<dbReference type="EMBL" id="MH375644">
    <property type="protein sequence ID" value="AXC34413.1"/>
    <property type="molecule type" value="Genomic_DNA"/>
</dbReference>